<dbReference type="Proteomes" id="UP000515163">
    <property type="component" value="Unplaced"/>
</dbReference>
<feature type="region of interest" description="Disordered" evidence="2">
    <location>
        <begin position="121"/>
        <end position="194"/>
    </location>
</feature>
<feature type="region of interest" description="Disordered" evidence="2">
    <location>
        <begin position="24"/>
        <end position="105"/>
    </location>
</feature>
<dbReference type="Pfam" id="PF15236">
    <property type="entry name" value="CCDC66"/>
    <property type="match status" value="1"/>
</dbReference>
<feature type="compositionally biased region" description="Polar residues" evidence="2">
    <location>
        <begin position="34"/>
        <end position="54"/>
    </location>
</feature>
<proteinExistence type="predicted"/>
<feature type="compositionally biased region" description="Polar residues" evidence="2">
    <location>
        <begin position="638"/>
        <end position="664"/>
    </location>
</feature>
<dbReference type="RefSeq" id="XP_031573537.1">
    <property type="nucleotide sequence ID" value="XM_031717677.1"/>
</dbReference>
<feature type="coiled-coil region" evidence="1">
    <location>
        <begin position="483"/>
        <end position="533"/>
    </location>
</feature>
<evidence type="ECO:0000313" key="5">
    <source>
        <dbReference type="RefSeq" id="XP_031573537.1"/>
    </source>
</evidence>
<feature type="compositionally biased region" description="Basic and acidic residues" evidence="2">
    <location>
        <begin position="218"/>
        <end position="231"/>
    </location>
</feature>
<evidence type="ECO:0000313" key="4">
    <source>
        <dbReference type="Proteomes" id="UP000515163"/>
    </source>
</evidence>
<keyword evidence="1" id="KW-0175">Coiled coil</keyword>
<feature type="compositionally biased region" description="Polar residues" evidence="2">
    <location>
        <begin position="866"/>
        <end position="875"/>
    </location>
</feature>
<feature type="compositionally biased region" description="Polar residues" evidence="2">
    <location>
        <begin position="812"/>
        <end position="823"/>
    </location>
</feature>
<sequence>MLKLNSSGGKFDITIDESLFGAGKKDTVKGHMVTRQSRAQGKQQTKPTKPTAASISDIGPRGRNAKQSKQGKAKSRQEKKVPRPISVSNATVAKTEESKPYDAGVISKAHLDSILLLLNTEGVSNEKRISPEGLKSQLRTSLGKNKPTELKDVGVEPNDSSLHEERNKSRNESVSSKIVKKDQENENQMYNTVQVDKEDKKLQWKRELDEQVLLKKKTKEEEKQENNKDIEEYNPWGCPGAGAPIRSQSGNVVANFRPDRKKNEIPNNENITASNETFAASLVPSSHNTKSQSRSSPVTTVATSTSDVNTTLPVAMRSSFAIGAPGLVAHDTQTKRLKEIQWKQELQMQIEGKKERERQRKLKEAQEDFLNLSWNAKNQKQQNLKIVSPPQRTTDMSSQVSDQCEKKPWEDIQPQATQETTQESSMPLNALSNSSLKTHARGFGMQLMDPQAKEEAEKKRLKMLEHQHAIQEQVEEKRRIKQREREQRLKDEAIEESRFAEEREKLNLAFIMERKQKRQKEEEAKRISEALQQSVLDAYQASQQAKADKRRKHFGATGQETGATMSRSYVVSQATSEDKHIASDSMPGIPGNNSTSPQITGRETPRTNRSIGRTSHLTGRNSPPVPTLRNKMIEKSEFTSPKSCSTVPPASTKTSLHRTVSSHSEPCDGSLALSSSWRGTKGSDAGGFATHCDKPLSDSRGLKDDGMFNRPFSTLEDAFTIPYHRTDSATLPAPPERPEPNTFQGATNVSPRAKKKKELNNQRYPKNAPQNIGETITPVYRTVSSHLEHERAEPEVSPLRAKENKSIRPRPQAQSTKSTPSHRSGSKPLRMENDKKLLKQSTNTQQRQGKKLEKKTLKDHSALRNDVSSMSSAQQVAPEPSPTARQEMILQQLAALRQGLIIKERELKHDDTIHHFNM</sequence>
<dbReference type="GO" id="GO:0005874">
    <property type="term" value="C:microtubule"/>
    <property type="evidence" value="ECO:0007669"/>
    <property type="project" value="TreeGrafter"/>
</dbReference>
<feature type="compositionally biased region" description="Polar residues" evidence="2">
    <location>
        <begin position="591"/>
        <end position="621"/>
    </location>
</feature>
<feature type="compositionally biased region" description="Basic residues" evidence="2">
    <location>
        <begin position="63"/>
        <end position="74"/>
    </location>
</feature>
<feature type="compositionally biased region" description="Basic and acidic residues" evidence="2">
    <location>
        <begin position="786"/>
        <end position="806"/>
    </location>
</feature>
<dbReference type="PANTHER" id="PTHR22736:SF2">
    <property type="entry name" value="COILED-COIL DOMAIN-CONTAINING PROTEIN 66"/>
    <property type="match status" value="1"/>
</dbReference>
<feature type="compositionally biased region" description="Polar residues" evidence="2">
    <location>
        <begin position="761"/>
        <end position="774"/>
    </location>
</feature>
<feature type="region of interest" description="Disordered" evidence="2">
    <location>
        <begin position="218"/>
        <end position="248"/>
    </location>
</feature>
<dbReference type="GO" id="GO:0005929">
    <property type="term" value="C:cilium"/>
    <property type="evidence" value="ECO:0007669"/>
    <property type="project" value="TreeGrafter"/>
</dbReference>
<dbReference type="OrthoDB" id="5976434at2759"/>
<feature type="region of interest" description="Disordered" evidence="2">
    <location>
        <begin position="380"/>
        <end position="409"/>
    </location>
</feature>
<dbReference type="KEGG" id="aten:116307422"/>
<feature type="region of interest" description="Disordered" evidence="2">
    <location>
        <begin position="727"/>
        <end position="884"/>
    </location>
</feature>
<evidence type="ECO:0000256" key="1">
    <source>
        <dbReference type="SAM" id="Coils"/>
    </source>
</evidence>
<dbReference type="AlphaFoldDB" id="A0A6P8J1R7"/>
<dbReference type="GeneID" id="116307422"/>
<dbReference type="GO" id="GO:0008017">
    <property type="term" value="F:microtubule binding"/>
    <property type="evidence" value="ECO:0007669"/>
    <property type="project" value="TreeGrafter"/>
</dbReference>
<dbReference type="PANTHER" id="PTHR22736">
    <property type="entry name" value="COILED-COIL DOMAIN-CONTAINING PROTEIN 66"/>
    <property type="match status" value="1"/>
</dbReference>
<dbReference type="InterPro" id="IPR040467">
    <property type="entry name" value="CCDC66_dom"/>
</dbReference>
<evidence type="ECO:0000256" key="2">
    <source>
        <dbReference type="SAM" id="MobiDB-lite"/>
    </source>
</evidence>
<dbReference type="InterPro" id="IPR039183">
    <property type="entry name" value="CCD66"/>
</dbReference>
<dbReference type="GO" id="GO:0060271">
    <property type="term" value="P:cilium assembly"/>
    <property type="evidence" value="ECO:0007669"/>
    <property type="project" value="TreeGrafter"/>
</dbReference>
<feature type="compositionally biased region" description="Polar residues" evidence="2">
    <location>
        <begin position="558"/>
        <end position="575"/>
    </location>
</feature>
<name>A0A6P8J1R7_ACTTE</name>
<reference evidence="5" key="1">
    <citation type="submission" date="2025-08" db="UniProtKB">
        <authorList>
            <consortium name="RefSeq"/>
        </authorList>
    </citation>
    <scope>IDENTIFICATION</scope>
    <source>
        <tissue evidence="5">Tentacle</tissue>
    </source>
</reference>
<dbReference type="InParanoid" id="A0A6P8J1R7"/>
<evidence type="ECO:0000259" key="3">
    <source>
        <dbReference type="Pfam" id="PF15236"/>
    </source>
</evidence>
<protein>
    <submittedName>
        <fullName evidence="5">Coiled-coil domain-containing protein 66-like</fullName>
    </submittedName>
</protein>
<feature type="compositionally biased region" description="Polar residues" evidence="2">
    <location>
        <begin position="741"/>
        <end position="750"/>
    </location>
</feature>
<organism evidence="4 5">
    <name type="scientific">Actinia tenebrosa</name>
    <name type="common">Australian red waratah sea anemone</name>
    <dbReference type="NCBI Taxonomy" id="6105"/>
    <lineage>
        <taxon>Eukaryota</taxon>
        <taxon>Metazoa</taxon>
        <taxon>Cnidaria</taxon>
        <taxon>Anthozoa</taxon>
        <taxon>Hexacorallia</taxon>
        <taxon>Actiniaria</taxon>
        <taxon>Actiniidae</taxon>
        <taxon>Actinia</taxon>
    </lineage>
</organism>
<accession>A0A6P8J1R7</accession>
<gene>
    <name evidence="5" type="primary">LOC116307422</name>
</gene>
<feature type="domain" description="CCDC66" evidence="3">
    <location>
        <begin position="417"/>
        <end position="560"/>
    </location>
</feature>
<feature type="region of interest" description="Disordered" evidence="2">
    <location>
        <begin position="542"/>
        <end position="670"/>
    </location>
</feature>
<feature type="compositionally biased region" description="Basic and acidic residues" evidence="2">
    <location>
        <begin position="161"/>
        <end position="171"/>
    </location>
</feature>
<feature type="compositionally biased region" description="Basic and acidic residues" evidence="2">
    <location>
        <begin position="850"/>
        <end position="863"/>
    </location>
</feature>
<feature type="compositionally biased region" description="Polar residues" evidence="2">
    <location>
        <begin position="380"/>
        <end position="402"/>
    </location>
</feature>
<keyword evidence="4" id="KW-1185">Reference proteome</keyword>